<sequence length="246" mass="26744">MAIGSSLERQIGTIMMALTIFFGILLTGAIYISISWLLFAVFGLEKMMLQHAAGFSGVIFQLSVLESNLSPNRTRSVFGVFTVSSRMYPWALLVAIQLVMPHISFLGHLSGILIGSLQYHGALNVLFPREEYLQECETSERLSVLRAQPSYVPTPESTGLRGENGGGLQSAVLVGCGAVVQSVKNLCEAVRVIVFGRGAEMNSNIQLGVPWDVDAAAGLNDSLPLIEEDEEWAGLPEIIQRSTEER</sequence>
<keyword evidence="6 8" id="KW-1133">Transmembrane helix</keyword>
<dbReference type="InterPro" id="IPR022764">
    <property type="entry name" value="Peptidase_S54_rhomboid_dom"/>
</dbReference>
<comment type="similarity">
    <text evidence="2">Belongs to the peptidase S54 family.</text>
</comment>
<keyword evidence="5" id="KW-0378">Hydrolase</keyword>
<dbReference type="SUPFAM" id="SSF144091">
    <property type="entry name" value="Rhomboid-like"/>
    <property type="match status" value="1"/>
</dbReference>
<evidence type="ECO:0000256" key="6">
    <source>
        <dbReference type="ARBA" id="ARBA00022989"/>
    </source>
</evidence>
<organism evidence="10 11">
    <name type="scientific">Thalassiosira oceanica</name>
    <name type="common">Marine diatom</name>
    <dbReference type="NCBI Taxonomy" id="159749"/>
    <lineage>
        <taxon>Eukaryota</taxon>
        <taxon>Sar</taxon>
        <taxon>Stramenopiles</taxon>
        <taxon>Ochrophyta</taxon>
        <taxon>Bacillariophyta</taxon>
        <taxon>Coscinodiscophyceae</taxon>
        <taxon>Thalassiosirophycidae</taxon>
        <taxon>Thalassiosirales</taxon>
        <taxon>Thalassiosiraceae</taxon>
        <taxon>Thalassiosira</taxon>
    </lineage>
</organism>
<dbReference type="PANTHER" id="PTHR43066">
    <property type="entry name" value="RHOMBOID-RELATED PROTEIN"/>
    <property type="match status" value="1"/>
</dbReference>
<evidence type="ECO:0000259" key="9">
    <source>
        <dbReference type="Pfam" id="PF01694"/>
    </source>
</evidence>
<keyword evidence="7 8" id="KW-0472">Membrane</keyword>
<evidence type="ECO:0000256" key="2">
    <source>
        <dbReference type="ARBA" id="ARBA00009045"/>
    </source>
</evidence>
<dbReference type="Proteomes" id="UP000266841">
    <property type="component" value="Unassembled WGS sequence"/>
</dbReference>
<dbReference type="OrthoDB" id="10257275at2759"/>
<feature type="transmembrane region" description="Helical" evidence="8">
    <location>
        <begin position="48"/>
        <end position="65"/>
    </location>
</feature>
<evidence type="ECO:0000256" key="8">
    <source>
        <dbReference type="SAM" id="Phobius"/>
    </source>
</evidence>
<comment type="caution">
    <text evidence="10">The sequence shown here is derived from an EMBL/GenBank/DDBJ whole genome shotgun (WGS) entry which is preliminary data.</text>
</comment>
<evidence type="ECO:0000256" key="3">
    <source>
        <dbReference type="ARBA" id="ARBA00022670"/>
    </source>
</evidence>
<keyword evidence="3" id="KW-0645">Protease</keyword>
<accession>K0RCR0</accession>
<dbReference type="PANTHER" id="PTHR43066:SF1">
    <property type="entry name" value="RHOMBOID PROTEIN 2"/>
    <property type="match status" value="1"/>
</dbReference>
<proteinExistence type="inferred from homology"/>
<evidence type="ECO:0000256" key="4">
    <source>
        <dbReference type="ARBA" id="ARBA00022692"/>
    </source>
</evidence>
<dbReference type="AlphaFoldDB" id="K0RCR0"/>
<name>K0RCR0_THAOC</name>
<dbReference type="OMA" id="NHICETI"/>
<evidence type="ECO:0000256" key="1">
    <source>
        <dbReference type="ARBA" id="ARBA00004141"/>
    </source>
</evidence>
<dbReference type="eggNOG" id="KOG2632">
    <property type="taxonomic scope" value="Eukaryota"/>
</dbReference>
<keyword evidence="11" id="KW-1185">Reference proteome</keyword>
<gene>
    <name evidence="10" type="ORF">THAOC_34449</name>
</gene>
<feature type="domain" description="Peptidase S54 rhomboid" evidence="9">
    <location>
        <begin position="2"/>
        <end position="117"/>
    </location>
</feature>
<protein>
    <recommendedName>
        <fullName evidence="9">Peptidase S54 rhomboid domain-containing protein</fullName>
    </recommendedName>
</protein>
<dbReference type="Gene3D" id="1.20.1540.10">
    <property type="entry name" value="Rhomboid-like"/>
    <property type="match status" value="1"/>
</dbReference>
<evidence type="ECO:0000313" key="10">
    <source>
        <dbReference type="EMBL" id="EJK46866.1"/>
    </source>
</evidence>
<dbReference type="Pfam" id="PF01694">
    <property type="entry name" value="Rhomboid"/>
    <property type="match status" value="1"/>
</dbReference>
<dbReference type="GO" id="GO:0016020">
    <property type="term" value="C:membrane"/>
    <property type="evidence" value="ECO:0007669"/>
    <property type="project" value="UniProtKB-SubCell"/>
</dbReference>
<dbReference type="InterPro" id="IPR035952">
    <property type="entry name" value="Rhomboid-like_sf"/>
</dbReference>
<dbReference type="EMBL" id="AGNL01047491">
    <property type="protein sequence ID" value="EJK46866.1"/>
    <property type="molecule type" value="Genomic_DNA"/>
</dbReference>
<keyword evidence="4 8" id="KW-0812">Transmembrane</keyword>
<dbReference type="GO" id="GO:0006508">
    <property type="term" value="P:proteolysis"/>
    <property type="evidence" value="ECO:0007669"/>
    <property type="project" value="UniProtKB-KW"/>
</dbReference>
<evidence type="ECO:0000256" key="5">
    <source>
        <dbReference type="ARBA" id="ARBA00022801"/>
    </source>
</evidence>
<feature type="transmembrane region" description="Helical" evidence="8">
    <location>
        <begin position="12"/>
        <end position="42"/>
    </location>
</feature>
<evidence type="ECO:0000313" key="11">
    <source>
        <dbReference type="Proteomes" id="UP000266841"/>
    </source>
</evidence>
<evidence type="ECO:0000256" key="7">
    <source>
        <dbReference type="ARBA" id="ARBA00023136"/>
    </source>
</evidence>
<reference evidence="10 11" key="1">
    <citation type="journal article" date="2012" name="Genome Biol.">
        <title>Genome and low-iron response of an oceanic diatom adapted to chronic iron limitation.</title>
        <authorList>
            <person name="Lommer M."/>
            <person name="Specht M."/>
            <person name="Roy A.S."/>
            <person name="Kraemer L."/>
            <person name="Andreson R."/>
            <person name="Gutowska M.A."/>
            <person name="Wolf J."/>
            <person name="Bergner S.V."/>
            <person name="Schilhabel M.B."/>
            <person name="Klostermeier U.C."/>
            <person name="Beiko R.G."/>
            <person name="Rosenstiel P."/>
            <person name="Hippler M."/>
            <person name="Laroche J."/>
        </authorList>
    </citation>
    <scope>NUCLEOTIDE SEQUENCE [LARGE SCALE GENOMIC DNA]</scope>
    <source>
        <strain evidence="10 11">CCMP1005</strain>
    </source>
</reference>
<dbReference type="GO" id="GO:0004252">
    <property type="term" value="F:serine-type endopeptidase activity"/>
    <property type="evidence" value="ECO:0007669"/>
    <property type="project" value="InterPro"/>
</dbReference>
<comment type="subcellular location">
    <subcellularLocation>
        <location evidence="1">Membrane</location>
        <topology evidence="1">Multi-pass membrane protein</topology>
    </subcellularLocation>
</comment>